<evidence type="ECO:0000313" key="1">
    <source>
        <dbReference type="EMBL" id="KAF1749182.1"/>
    </source>
</evidence>
<comment type="caution">
    <text evidence="1">The sequence shown here is derived from an EMBL/GenBank/DDBJ whole genome shotgun (WGS) entry which is preliminary data.</text>
</comment>
<dbReference type="RefSeq" id="XP_053579999.1">
    <property type="nucleotide sequence ID" value="XM_053736433.1"/>
</dbReference>
<dbReference type="GeneID" id="78777940"/>
<proteinExistence type="predicted"/>
<dbReference type="AlphaFoldDB" id="A0A6A5G3A6"/>
<reference evidence="1 2" key="1">
    <citation type="submission" date="2019-12" db="EMBL/GenBank/DDBJ databases">
        <title>Chromosome-level assembly of the Caenorhabditis remanei genome.</title>
        <authorList>
            <person name="Teterina A.A."/>
            <person name="Willis J.H."/>
            <person name="Phillips P.C."/>
        </authorList>
    </citation>
    <scope>NUCLEOTIDE SEQUENCE [LARGE SCALE GENOMIC DNA]</scope>
    <source>
        <strain evidence="1 2">PX506</strain>
        <tissue evidence="1">Whole organism</tissue>
    </source>
</reference>
<accession>A0A6A5G3A6</accession>
<gene>
    <name evidence="1" type="ORF">GCK72_025649</name>
</gene>
<dbReference type="KEGG" id="crq:GCK72_025649"/>
<evidence type="ECO:0000313" key="2">
    <source>
        <dbReference type="Proteomes" id="UP000483820"/>
    </source>
</evidence>
<protein>
    <submittedName>
        <fullName evidence="1">Uncharacterized protein</fullName>
    </submittedName>
</protein>
<organism evidence="1 2">
    <name type="scientific">Caenorhabditis remanei</name>
    <name type="common">Caenorhabditis vulgaris</name>
    <dbReference type="NCBI Taxonomy" id="31234"/>
    <lineage>
        <taxon>Eukaryota</taxon>
        <taxon>Metazoa</taxon>
        <taxon>Ecdysozoa</taxon>
        <taxon>Nematoda</taxon>
        <taxon>Chromadorea</taxon>
        <taxon>Rhabditida</taxon>
        <taxon>Rhabditina</taxon>
        <taxon>Rhabditomorpha</taxon>
        <taxon>Rhabditoidea</taxon>
        <taxon>Rhabditidae</taxon>
        <taxon>Peloderinae</taxon>
        <taxon>Caenorhabditis</taxon>
    </lineage>
</organism>
<dbReference type="CTD" id="78777940"/>
<dbReference type="EMBL" id="WUAV01000006">
    <property type="protein sequence ID" value="KAF1749182.1"/>
    <property type="molecule type" value="Genomic_DNA"/>
</dbReference>
<name>A0A6A5G3A6_CAERE</name>
<sequence>MNVFDLKHNMTPSRKDGDSTEFSALDGVADPFFLGLTILKKFFGVVLFTNTGANEYMTAIPIGLDIDDNVFAIALSLSANQSRNPASIRRSQQNVPNEANEVEVSTSRMYPSRADVVYECIAVPIEKL</sequence>
<dbReference type="Proteomes" id="UP000483820">
    <property type="component" value="Chromosome X"/>
</dbReference>